<keyword evidence="5 11" id="KW-0812">Transmembrane</keyword>
<evidence type="ECO:0000256" key="1">
    <source>
        <dbReference type="ARBA" id="ARBA00004571"/>
    </source>
</evidence>
<dbReference type="Pfam" id="PF07715">
    <property type="entry name" value="Plug"/>
    <property type="match status" value="1"/>
</dbReference>
<keyword evidence="3 11" id="KW-0813">Transport</keyword>
<dbReference type="SUPFAM" id="SSF56935">
    <property type="entry name" value="Porins"/>
    <property type="match status" value="1"/>
</dbReference>
<keyword evidence="6" id="KW-0732">Signal</keyword>
<dbReference type="InterPro" id="IPR036942">
    <property type="entry name" value="Beta-barrel_TonB_sf"/>
</dbReference>
<keyword evidence="4 11" id="KW-1134">Transmembrane beta strand</keyword>
<evidence type="ECO:0000256" key="4">
    <source>
        <dbReference type="ARBA" id="ARBA00022452"/>
    </source>
</evidence>
<protein>
    <submittedName>
        <fullName evidence="15">TonB-dependent receptor</fullName>
    </submittedName>
</protein>
<keyword evidence="8 11" id="KW-0472">Membrane</keyword>
<dbReference type="InterPro" id="IPR039426">
    <property type="entry name" value="TonB-dep_rcpt-like"/>
</dbReference>
<evidence type="ECO:0000259" key="13">
    <source>
        <dbReference type="Pfam" id="PF00593"/>
    </source>
</evidence>
<dbReference type="PANTHER" id="PTHR30069:SF29">
    <property type="entry name" value="HEMOGLOBIN AND HEMOGLOBIN-HAPTOGLOBIN-BINDING PROTEIN 1-RELATED"/>
    <property type="match status" value="1"/>
</dbReference>
<evidence type="ECO:0000256" key="5">
    <source>
        <dbReference type="ARBA" id="ARBA00022692"/>
    </source>
</evidence>
<evidence type="ECO:0000313" key="16">
    <source>
        <dbReference type="Proteomes" id="UP001528823"/>
    </source>
</evidence>
<keyword evidence="16" id="KW-1185">Reference proteome</keyword>
<dbReference type="Pfam" id="PF00593">
    <property type="entry name" value="TonB_dep_Rec_b-barrel"/>
    <property type="match status" value="1"/>
</dbReference>
<keyword evidence="10 11" id="KW-0998">Cell outer membrane</keyword>
<keyword evidence="9 15" id="KW-0675">Receptor</keyword>
<evidence type="ECO:0000256" key="3">
    <source>
        <dbReference type="ARBA" id="ARBA00022448"/>
    </source>
</evidence>
<reference evidence="15 16" key="1">
    <citation type="submission" date="2022-11" db="EMBL/GenBank/DDBJ databases">
        <title>Spartinivicinus poritis sp. nov., isolated from scleractinian coral Porites lutea.</title>
        <authorList>
            <person name="Zhang G."/>
            <person name="Cai L."/>
            <person name="Wei Q."/>
        </authorList>
    </citation>
    <scope>NUCLEOTIDE SEQUENCE [LARGE SCALE GENOMIC DNA]</scope>
    <source>
        <strain evidence="15 16">A2-2</strain>
    </source>
</reference>
<accession>A0ABT5U9D4</accession>
<evidence type="ECO:0000256" key="10">
    <source>
        <dbReference type="ARBA" id="ARBA00023237"/>
    </source>
</evidence>
<comment type="subcellular location">
    <subcellularLocation>
        <location evidence="1 11">Cell outer membrane</location>
        <topology evidence="1 11">Multi-pass membrane protein</topology>
    </subcellularLocation>
</comment>
<feature type="domain" description="TonB-dependent receptor-like beta-barrel" evidence="13">
    <location>
        <begin position="310"/>
        <end position="630"/>
    </location>
</feature>
<dbReference type="InterPro" id="IPR012910">
    <property type="entry name" value="Plug_dom"/>
</dbReference>
<dbReference type="InterPro" id="IPR037066">
    <property type="entry name" value="Plug_dom_sf"/>
</dbReference>
<evidence type="ECO:0000256" key="9">
    <source>
        <dbReference type="ARBA" id="ARBA00023170"/>
    </source>
</evidence>
<evidence type="ECO:0000256" key="7">
    <source>
        <dbReference type="ARBA" id="ARBA00023077"/>
    </source>
</evidence>
<gene>
    <name evidence="15" type="ORF">ORQ98_13415</name>
</gene>
<dbReference type="Proteomes" id="UP001528823">
    <property type="component" value="Unassembled WGS sequence"/>
</dbReference>
<feature type="domain" description="TonB-dependent receptor plug" evidence="14">
    <location>
        <begin position="64"/>
        <end position="170"/>
    </location>
</feature>
<evidence type="ECO:0000313" key="15">
    <source>
        <dbReference type="EMBL" id="MDE1462969.1"/>
    </source>
</evidence>
<evidence type="ECO:0000256" key="8">
    <source>
        <dbReference type="ARBA" id="ARBA00023136"/>
    </source>
</evidence>
<proteinExistence type="inferred from homology"/>
<comment type="caution">
    <text evidence="15">The sequence shown here is derived from an EMBL/GenBank/DDBJ whole genome shotgun (WGS) entry which is preliminary data.</text>
</comment>
<dbReference type="EMBL" id="JAPMOU010000015">
    <property type="protein sequence ID" value="MDE1462969.1"/>
    <property type="molecule type" value="Genomic_DNA"/>
</dbReference>
<sequence length="665" mass="74168">MISSKKIDWRGSFFVGGVLLLLAAELYARNGANHDDQDSLYELPIEELLNIDISIASIKQENIANTPAVVSSYTAEDLSKLGLRSLKEVISFVPGFVVDRNVSGTPQIMVRGAASDFGAKILVLLNEVPYWSPSHSNIPVLGIPWAAIDKIEIIRGPGAVIYGSNAIAGVINVITKETPGGSIQVDYGSNPTVNSTGYYRYAFSSGDSKEVGSSIVIAYEKQHKDEGYEAEVRQLNQMVAPDKYQQKELFESIFIQFDHDHGQVFLSYFNDFTEGAIVKVPPFPMPGSPPPIPGALIDSKVPDVKTEGLLLHGDYQWSWQEHSLSVFADYNQYAPTFLSPDMTSRFDDSWQDNFRFRTGLLAEGKVNEIMDYLAGVETELRKVDDFRNISKNSGDVELLFSADDVREDAVYGQLDFHWDNWRILVGARATDNQASGFKVTPRTSLVYSIDNQQSLKLLYSVGFTSPNFETNITASGSSLKPESVEMLDLAYSYVTPEKLFVANLYYYEGEDFITRFPAPPPFLLFTNRDSFARKGLELDYQVQLKNSRLHANLAYNHEGNRTGINNDAFAALVPELTVNIGGHYRLQNHLLGASLRYISQRQIADDSADLAINYQYQKNGLTIFATVNNLLSDELITVNFSPDGISANQRNDNKINFTLGFKFDF</sequence>
<evidence type="ECO:0000256" key="12">
    <source>
        <dbReference type="RuleBase" id="RU003357"/>
    </source>
</evidence>
<dbReference type="PANTHER" id="PTHR30069">
    <property type="entry name" value="TONB-DEPENDENT OUTER MEMBRANE RECEPTOR"/>
    <property type="match status" value="1"/>
</dbReference>
<evidence type="ECO:0000259" key="14">
    <source>
        <dbReference type="Pfam" id="PF07715"/>
    </source>
</evidence>
<evidence type="ECO:0000256" key="6">
    <source>
        <dbReference type="ARBA" id="ARBA00022729"/>
    </source>
</evidence>
<comment type="similarity">
    <text evidence="2">Belongs to the TonB-dependent receptor family. Hemoglobin/haptoglobin binding protein subfamily.</text>
</comment>
<organism evidence="15 16">
    <name type="scientific">Spartinivicinus poritis</name>
    <dbReference type="NCBI Taxonomy" id="2994640"/>
    <lineage>
        <taxon>Bacteria</taxon>
        <taxon>Pseudomonadati</taxon>
        <taxon>Pseudomonadota</taxon>
        <taxon>Gammaproteobacteria</taxon>
        <taxon>Oceanospirillales</taxon>
        <taxon>Zooshikellaceae</taxon>
        <taxon>Spartinivicinus</taxon>
    </lineage>
</organism>
<evidence type="ECO:0000256" key="11">
    <source>
        <dbReference type="PROSITE-ProRule" id="PRU01360"/>
    </source>
</evidence>
<dbReference type="PROSITE" id="PS52016">
    <property type="entry name" value="TONB_DEPENDENT_REC_3"/>
    <property type="match status" value="1"/>
</dbReference>
<evidence type="ECO:0000256" key="2">
    <source>
        <dbReference type="ARBA" id="ARBA00008143"/>
    </source>
</evidence>
<dbReference type="Gene3D" id="2.40.170.20">
    <property type="entry name" value="TonB-dependent receptor, beta-barrel domain"/>
    <property type="match status" value="1"/>
</dbReference>
<dbReference type="InterPro" id="IPR000531">
    <property type="entry name" value="Beta-barrel_TonB"/>
</dbReference>
<keyword evidence="7 12" id="KW-0798">TonB box</keyword>
<name>A0ABT5U9D4_9GAMM</name>
<dbReference type="Gene3D" id="2.170.130.10">
    <property type="entry name" value="TonB-dependent receptor, plug domain"/>
    <property type="match status" value="1"/>
</dbReference>
<dbReference type="RefSeq" id="WP_274689318.1">
    <property type="nucleotide sequence ID" value="NZ_JAPMOU010000015.1"/>
</dbReference>